<dbReference type="InterPro" id="IPR046922">
    <property type="entry name" value="CATRA-N"/>
</dbReference>
<accession>A0A545APA1</accession>
<dbReference type="NCBIfam" id="NF038357">
    <property type="entry name" value="BN6_48550_fam"/>
    <property type="match status" value="1"/>
</dbReference>
<dbReference type="EMBL" id="VIRS01000014">
    <property type="protein sequence ID" value="TQS43154.1"/>
    <property type="molecule type" value="Genomic_DNA"/>
</dbReference>
<name>A0A545APA1_9ACTN</name>
<sequence>MQNRFLPEQELVAHLYAPLDGPHADTAYQQISAIWKRCRSELNMTLSIPGTDLPTDLPEKFTREGSALAGLQDRVADYQAIVRHEHEVLNLSLVFATPVADHDRKPRIGAAAPLGWREYARWWRQLTANGLDALLGSVVIFQAKRPEESTDYVSWGADAGAVLPPGPTDEPGWRQRPTNAGEFALWEVAPADDDGGDRRLVVLAEPGRDRQLSDFTWSSGDVRLPPLARYLMHAAKLRFHSRVRGDGSALTDLRRRVETRVGRLTDGLSRPDADLRDEAADLVRDEAILRATQAELRNMRRSVEIAEDNMRNAIDDLLPSDARLVRWLKPQLGDDIEFVNIAREQAEGLRGLIRDAGLLDRRAEPPADYSVLTPPEPTTHQLSDRVEQRMGFGIDVVGYSTRPTPRQVEIQRRIATLVEQVVSDLGVPLGATDRQDAGDGMMVVLPAGIEVPTALPRLLLGWRSRLAADNDQHEDRLRMRLAVSMGGFSRAAIGYAGGTIIEIGRLLDSDELRSALAEDESLELAALLSDPLYQQVVGERFDGLQPEEFEHAEIQKKQYRRAAWLWRG</sequence>
<dbReference type="InParanoid" id="A0A545APA1"/>
<feature type="domain" description="CASPASE and TPR Repeat-Associated N-terminal" evidence="2">
    <location>
        <begin position="10"/>
        <end position="220"/>
    </location>
</feature>
<feature type="domain" description="CASPASE and TPR Repeat-Associated C-terminal" evidence="3">
    <location>
        <begin position="225"/>
        <end position="346"/>
    </location>
</feature>
<evidence type="ECO:0000256" key="1">
    <source>
        <dbReference type="SAM" id="Coils"/>
    </source>
</evidence>
<keyword evidence="5" id="KW-1185">Reference proteome</keyword>
<proteinExistence type="predicted"/>
<protein>
    <submittedName>
        <fullName evidence="4">Uncharacterized protein</fullName>
    </submittedName>
</protein>
<evidence type="ECO:0000259" key="3">
    <source>
        <dbReference type="Pfam" id="PF20270"/>
    </source>
</evidence>
<evidence type="ECO:0000259" key="2">
    <source>
        <dbReference type="Pfam" id="PF20269"/>
    </source>
</evidence>
<organism evidence="4 5">
    <name type="scientific">Cryptosporangium phraense</name>
    <dbReference type="NCBI Taxonomy" id="2593070"/>
    <lineage>
        <taxon>Bacteria</taxon>
        <taxon>Bacillati</taxon>
        <taxon>Actinomycetota</taxon>
        <taxon>Actinomycetes</taxon>
        <taxon>Cryptosporangiales</taxon>
        <taxon>Cryptosporangiaceae</taxon>
        <taxon>Cryptosporangium</taxon>
    </lineage>
</organism>
<dbReference type="RefSeq" id="WP_142706239.1">
    <property type="nucleotide sequence ID" value="NZ_VIRS01000014.1"/>
</dbReference>
<gene>
    <name evidence="4" type="ORF">FL583_20100</name>
</gene>
<dbReference type="Proteomes" id="UP000317982">
    <property type="component" value="Unassembled WGS sequence"/>
</dbReference>
<reference evidence="4 5" key="1">
    <citation type="submission" date="2019-07" db="EMBL/GenBank/DDBJ databases">
        <title>Cryptosporangium phraense sp. nov., isolated from plant litter.</title>
        <authorList>
            <person name="Suriyachadkun C."/>
        </authorList>
    </citation>
    <scope>NUCLEOTIDE SEQUENCE [LARGE SCALE GENOMIC DNA]</scope>
    <source>
        <strain evidence="4 5">A-T 5661</strain>
    </source>
</reference>
<evidence type="ECO:0000313" key="4">
    <source>
        <dbReference type="EMBL" id="TQS43154.1"/>
    </source>
</evidence>
<dbReference type="AlphaFoldDB" id="A0A545APA1"/>
<dbReference type="InterPro" id="IPR046923">
    <property type="entry name" value="CATRA-C"/>
</dbReference>
<dbReference type="OrthoDB" id="4149396at2"/>
<dbReference type="Pfam" id="PF20269">
    <property type="entry name" value="CATRA-N"/>
    <property type="match status" value="1"/>
</dbReference>
<feature type="coiled-coil region" evidence="1">
    <location>
        <begin position="289"/>
        <end position="316"/>
    </location>
</feature>
<keyword evidence="1" id="KW-0175">Coiled coil</keyword>
<comment type="caution">
    <text evidence="4">The sequence shown here is derived from an EMBL/GenBank/DDBJ whole genome shotgun (WGS) entry which is preliminary data.</text>
</comment>
<dbReference type="Pfam" id="PF20270">
    <property type="entry name" value="CATRA-C"/>
    <property type="match status" value="1"/>
</dbReference>
<evidence type="ECO:0000313" key="5">
    <source>
        <dbReference type="Proteomes" id="UP000317982"/>
    </source>
</evidence>